<dbReference type="GO" id="GO:0022857">
    <property type="term" value="F:transmembrane transporter activity"/>
    <property type="evidence" value="ECO:0007669"/>
    <property type="project" value="UniProtKB-ARBA"/>
</dbReference>
<dbReference type="InterPro" id="IPR003439">
    <property type="entry name" value="ABC_transporter-like_ATP-bd"/>
</dbReference>
<accession>W4QFZ4</accession>
<comment type="similarity">
    <text evidence="1">Belongs to the ABC transporter superfamily.</text>
</comment>
<dbReference type="PROSITE" id="PS00211">
    <property type="entry name" value="ABC_TRANSPORTER_1"/>
    <property type="match status" value="1"/>
</dbReference>
<dbReference type="OrthoDB" id="9791546at2"/>
<dbReference type="GO" id="GO:0098796">
    <property type="term" value="C:membrane protein complex"/>
    <property type="evidence" value="ECO:0007669"/>
    <property type="project" value="UniProtKB-ARBA"/>
</dbReference>
<name>W4QFZ4_9BACI</name>
<dbReference type="CDD" id="cd03255">
    <property type="entry name" value="ABC_MJ0796_LolCDE_FtsE"/>
    <property type="match status" value="1"/>
</dbReference>
<evidence type="ECO:0000256" key="3">
    <source>
        <dbReference type="ARBA" id="ARBA00022741"/>
    </source>
</evidence>
<feature type="domain" description="ABC transporter" evidence="5">
    <location>
        <begin position="2"/>
        <end position="232"/>
    </location>
</feature>
<evidence type="ECO:0000256" key="2">
    <source>
        <dbReference type="ARBA" id="ARBA00022448"/>
    </source>
</evidence>
<evidence type="ECO:0000313" key="7">
    <source>
        <dbReference type="Proteomes" id="UP000018895"/>
    </source>
</evidence>
<dbReference type="InterPro" id="IPR027417">
    <property type="entry name" value="P-loop_NTPase"/>
</dbReference>
<keyword evidence="2" id="KW-0813">Transport</keyword>
<dbReference type="Proteomes" id="UP000018895">
    <property type="component" value="Unassembled WGS sequence"/>
</dbReference>
<dbReference type="FunFam" id="3.40.50.300:FF:000032">
    <property type="entry name" value="Export ABC transporter ATP-binding protein"/>
    <property type="match status" value="1"/>
</dbReference>
<protein>
    <submittedName>
        <fullName evidence="6">Uncharacterized ABC transporter ATP-binding protein ytrE</fullName>
    </submittedName>
</protein>
<keyword evidence="7" id="KW-1185">Reference proteome</keyword>
<dbReference type="STRING" id="1236971.JCM9152_1671"/>
<dbReference type="AlphaFoldDB" id="W4QFZ4"/>
<dbReference type="SMART" id="SM00382">
    <property type="entry name" value="AAA"/>
    <property type="match status" value="1"/>
</dbReference>
<proteinExistence type="inferred from homology"/>
<dbReference type="PANTHER" id="PTHR24220">
    <property type="entry name" value="IMPORT ATP-BINDING PROTEIN"/>
    <property type="match status" value="1"/>
</dbReference>
<dbReference type="GO" id="GO:0005524">
    <property type="term" value="F:ATP binding"/>
    <property type="evidence" value="ECO:0007669"/>
    <property type="project" value="UniProtKB-KW"/>
</dbReference>
<dbReference type="InterPro" id="IPR015854">
    <property type="entry name" value="ABC_transpr_LolD-like"/>
</dbReference>
<evidence type="ECO:0000256" key="4">
    <source>
        <dbReference type="ARBA" id="ARBA00022840"/>
    </source>
</evidence>
<dbReference type="PANTHER" id="PTHR24220:SF648">
    <property type="entry name" value="ABC TRANSPORTER ATP-BINDING PROTEIN YTRE"/>
    <property type="match status" value="1"/>
</dbReference>
<dbReference type="InterPro" id="IPR017871">
    <property type="entry name" value="ABC_transporter-like_CS"/>
</dbReference>
<evidence type="ECO:0000313" key="6">
    <source>
        <dbReference type="EMBL" id="GAE30269.1"/>
    </source>
</evidence>
<dbReference type="InterPro" id="IPR017911">
    <property type="entry name" value="MacB-like_ATP-bd"/>
</dbReference>
<comment type="caution">
    <text evidence="6">The sequence shown here is derived from an EMBL/GenBank/DDBJ whole genome shotgun (WGS) entry which is preliminary data.</text>
</comment>
<dbReference type="Pfam" id="PF00005">
    <property type="entry name" value="ABC_tran"/>
    <property type="match status" value="1"/>
</dbReference>
<dbReference type="SUPFAM" id="SSF52540">
    <property type="entry name" value="P-loop containing nucleoside triphosphate hydrolases"/>
    <property type="match status" value="1"/>
</dbReference>
<keyword evidence="3" id="KW-0547">Nucleotide-binding</keyword>
<keyword evidence="4 6" id="KW-0067">ATP-binding</keyword>
<dbReference type="EMBL" id="BAUU01000010">
    <property type="protein sequence ID" value="GAE30269.1"/>
    <property type="molecule type" value="Genomic_DNA"/>
</dbReference>
<evidence type="ECO:0000259" key="5">
    <source>
        <dbReference type="PROSITE" id="PS50893"/>
    </source>
</evidence>
<sequence length="232" mass="25843">MIEINNLSFSYKVGKGNNKQVIPVLKKNNFIINEGEMVSIVGRSGSGKSTLLSLLAGFMPLSEGSISFDGREVMAFSEKEWAQFRLEHIGFVFQNFQLISSATVFDNVELPLILKGVNKKERNKKVLDILQEVGLKDHQNHFPNELSGGQQQRVGIARAIITEPKYVFADEPTGSLDTNTELEVLAILKKLNQERKMTFVMITHDEEVAAIADRTLLLENGELQSGGKQHAI</sequence>
<organism evidence="6 7">
    <name type="scientific">Halalkalibacter hemicellulosilyticusJCM 9152</name>
    <dbReference type="NCBI Taxonomy" id="1236971"/>
    <lineage>
        <taxon>Bacteria</taxon>
        <taxon>Bacillati</taxon>
        <taxon>Bacillota</taxon>
        <taxon>Bacilli</taxon>
        <taxon>Bacillales</taxon>
        <taxon>Bacillaceae</taxon>
        <taxon>Halalkalibacter</taxon>
    </lineage>
</organism>
<evidence type="ECO:0000256" key="1">
    <source>
        <dbReference type="ARBA" id="ARBA00005417"/>
    </source>
</evidence>
<gene>
    <name evidence="6" type="ORF">JCM9152_1671</name>
</gene>
<dbReference type="RefSeq" id="WP_035342769.1">
    <property type="nucleotide sequence ID" value="NZ_BAUU01000010.1"/>
</dbReference>
<dbReference type="GO" id="GO:0016887">
    <property type="term" value="F:ATP hydrolysis activity"/>
    <property type="evidence" value="ECO:0007669"/>
    <property type="project" value="InterPro"/>
</dbReference>
<reference evidence="6" key="1">
    <citation type="journal article" date="2014" name="Genome Announc.">
        <title>Draft Genome Sequences of Three Alkaliphilic Bacillus Strains, Bacillus wakoensis JCM 9140T, Bacillus akibai JCM 9157T, and Bacillus hemicellulosilyticus JCM 9152T.</title>
        <authorList>
            <person name="Yuki M."/>
            <person name="Oshima K."/>
            <person name="Suda W."/>
            <person name="Oshida Y."/>
            <person name="Kitamura K."/>
            <person name="Iida T."/>
            <person name="Hattori M."/>
            <person name="Ohkuma M."/>
        </authorList>
    </citation>
    <scope>NUCLEOTIDE SEQUENCE [LARGE SCALE GENOMIC DNA]</scope>
    <source>
        <strain evidence="6">JCM 9152</strain>
    </source>
</reference>
<dbReference type="Gene3D" id="3.40.50.300">
    <property type="entry name" value="P-loop containing nucleotide triphosphate hydrolases"/>
    <property type="match status" value="1"/>
</dbReference>
<dbReference type="GO" id="GO:0005886">
    <property type="term" value="C:plasma membrane"/>
    <property type="evidence" value="ECO:0007669"/>
    <property type="project" value="TreeGrafter"/>
</dbReference>
<dbReference type="InterPro" id="IPR003593">
    <property type="entry name" value="AAA+_ATPase"/>
</dbReference>
<dbReference type="PROSITE" id="PS50893">
    <property type="entry name" value="ABC_TRANSPORTER_2"/>
    <property type="match status" value="1"/>
</dbReference>